<feature type="transmembrane region" description="Helical" evidence="1">
    <location>
        <begin position="43"/>
        <end position="64"/>
    </location>
</feature>
<keyword evidence="1" id="KW-1133">Transmembrane helix</keyword>
<dbReference type="RefSeq" id="WP_069900230.1">
    <property type="nucleotide sequence ID" value="NZ_LR215729.2"/>
</dbReference>
<evidence type="ECO:0008006" key="3">
    <source>
        <dbReference type="Google" id="ProtNLM"/>
    </source>
</evidence>
<proteinExistence type="predicted"/>
<protein>
    <recommendedName>
        <fullName evidence="3">DUF2834 domain-containing protein</fullName>
    </recommendedName>
</protein>
<evidence type="ECO:0000256" key="1">
    <source>
        <dbReference type="SAM" id="Phobius"/>
    </source>
</evidence>
<sequence length="114" mass="12621">MAAFRGLLVLIFVSIFGYAAVVTQKHGSDFMPIFFGDMAALTWPGQFNFDFMCLLVLSALWVAWRNKFSPVGMMLGLCAFFGGGLFLSAYLLTISLRCKGDMRAMLLGKHLHAN</sequence>
<accession>A0A653E8J6</accession>
<name>A0A653E8J6_9PSED</name>
<feature type="transmembrane region" description="Helical" evidence="1">
    <location>
        <begin position="71"/>
        <end position="92"/>
    </location>
</feature>
<gene>
    <name evidence="2" type="ORF">PMYSY11_4016</name>
</gene>
<keyword evidence="1" id="KW-0472">Membrane</keyword>
<dbReference type="AlphaFoldDB" id="A0A653E8J6"/>
<dbReference type="EMBL" id="LR215729">
    <property type="protein sequence ID" value="VEV99060.1"/>
    <property type="molecule type" value="Genomic_DNA"/>
</dbReference>
<evidence type="ECO:0000313" key="2">
    <source>
        <dbReference type="EMBL" id="VEV99060.1"/>
    </source>
</evidence>
<organism evidence="2">
    <name type="scientific">Pseudomonas marincola</name>
    <dbReference type="NCBI Taxonomy" id="437900"/>
    <lineage>
        <taxon>Bacteria</taxon>
        <taxon>Pseudomonadati</taxon>
        <taxon>Pseudomonadota</taxon>
        <taxon>Gammaproteobacteria</taxon>
        <taxon>Pseudomonadales</taxon>
        <taxon>Pseudomonadaceae</taxon>
        <taxon>Pseudomonas</taxon>
    </lineage>
</organism>
<keyword evidence="1" id="KW-0812">Transmembrane</keyword>
<reference evidence="2" key="1">
    <citation type="submission" date="2019-02" db="EMBL/GenBank/DDBJ databases">
        <authorList>
            <consortium name="Genoscope - CEA"/>
            <person name="William W."/>
        </authorList>
    </citation>
    <scope>NUCLEOTIDE SEQUENCE [LARGE SCALE GENOMIC DNA]</scope>
    <source>
        <strain evidence="2">YSy11</strain>
    </source>
</reference>